<evidence type="ECO:0008006" key="4">
    <source>
        <dbReference type="Google" id="ProtNLM"/>
    </source>
</evidence>
<proteinExistence type="predicted"/>
<name>A0A9D9J6G9_9BACT</name>
<gene>
    <name evidence="2" type="ORF">IAB78_07885</name>
</gene>
<feature type="chain" id="PRO_5039106052" description="Outer membrane protein beta-barrel domain-containing protein" evidence="1">
    <location>
        <begin position="23"/>
        <end position="169"/>
    </location>
</feature>
<reference evidence="2" key="1">
    <citation type="submission" date="2020-10" db="EMBL/GenBank/DDBJ databases">
        <authorList>
            <person name="Gilroy R."/>
        </authorList>
    </citation>
    <scope>NUCLEOTIDE SEQUENCE</scope>
    <source>
        <strain evidence="2">B2-16538</strain>
    </source>
</reference>
<feature type="signal peptide" evidence="1">
    <location>
        <begin position="1"/>
        <end position="22"/>
    </location>
</feature>
<dbReference type="EMBL" id="JADILX010000120">
    <property type="protein sequence ID" value="MBO8486327.1"/>
    <property type="molecule type" value="Genomic_DNA"/>
</dbReference>
<evidence type="ECO:0000313" key="2">
    <source>
        <dbReference type="EMBL" id="MBO8486327.1"/>
    </source>
</evidence>
<sequence>MRTGAVRALISGIAVSIACALAVCKADARPYDYSLGIRLGNYFAAEGKFFVSMSSAIDISAGLVNPFSPHYQFLVVSGAYNLHLTKRTAGLMPYIGAGLSAGTQFGDRSKERRRSRSFYMSADVPLGLEYKLPSSPVVFCLEWSPKVRFLTGVRFIPQSISLGFRYTFY</sequence>
<organism evidence="2 3">
    <name type="scientific">Candidatus Cryptobacteroides excrementavium</name>
    <dbReference type="NCBI Taxonomy" id="2840759"/>
    <lineage>
        <taxon>Bacteria</taxon>
        <taxon>Pseudomonadati</taxon>
        <taxon>Bacteroidota</taxon>
        <taxon>Bacteroidia</taxon>
        <taxon>Bacteroidales</taxon>
        <taxon>Candidatus Cryptobacteroides</taxon>
    </lineage>
</organism>
<dbReference type="SUPFAM" id="SSF56925">
    <property type="entry name" value="OMPA-like"/>
    <property type="match status" value="1"/>
</dbReference>
<dbReference type="InterPro" id="IPR011250">
    <property type="entry name" value="OMP/PagP_B-barrel"/>
</dbReference>
<dbReference type="PROSITE" id="PS51257">
    <property type="entry name" value="PROKAR_LIPOPROTEIN"/>
    <property type="match status" value="1"/>
</dbReference>
<reference evidence="2" key="2">
    <citation type="journal article" date="2021" name="PeerJ">
        <title>Extensive microbial diversity within the chicken gut microbiome revealed by metagenomics and culture.</title>
        <authorList>
            <person name="Gilroy R."/>
            <person name="Ravi A."/>
            <person name="Getino M."/>
            <person name="Pursley I."/>
            <person name="Horton D.L."/>
            <person name="Alikhan N.F."/>
            <person name="Baker D."/>
            <person name="Gharbi K."/>
            <person name="Hall N."/>
            <person name="Watson M."/>
            <person name="Adriaenssens E.M."/>
            <person name="Foster-Nyarko E."/>
            <person name="Jarju S."/>
            <person name="Secka A."/>
            <person name="Antonio M."/>
            <person name="Oren A."/>
            <person name="Chaudhuri R.R."/>
            <person name="La Ragione R."/>
            <person name="Hildebrand F."/>
            <person name="Pallen M.J."/>
        </authorList>
    </citation>
    <scope>NUCLEOTIDE SEQUENCE</scope>
    <source>
        <strain evidence="2">B2-16538</strain>
    </source>
</reference>
<dbReference type="Proteomes" id="UP000823750">
    <property type="component" value="Unassembled WGS sequence"/>
</dbReference>
<protein>
    <recommendedName>
        <fullName evidence="4">Outer membrane protein beta-barrel domain-containing protein</fullName>
    </recommendedName>
</protein>
<evidence type="ECO:0000313" key="3">
    <source>
        <dbReference type="Proteomes" id="UP000823750"/>
    </source>
</evidence>
<evidence type="ECO:0000256" key="1">
    <source>
        <dbReference type="SAM" id="SignalP"/>
    </source>
</evidence>
<accession>A0A9D9J6G9</accession>
<keyword evidence="1" id="KW-0732">Signal</keyword>
<comment type="caution">
    <text evidence="2">The sequence shown here is derived from an EMBL/GenBank/DDBJ whole genome shotgun (WGS) entry which is preliminary data.</text>
</comment>
<dbReference type="AlphaFoldDB" id="A0A9D9J6G9"/>